<protein>
    <recommendedName>
        <fullName evidence="1">Enoyl reductase (ER) domain-containing protein</fullName>
    </recommendedName>
</protein>
<dbReference type="InterPro" id="IPR036291">
    <property type="entry name" value="NAD(P)-bd_dom_sf"/>
</dbReference>
<dbReference type="InterPro" id="IPR020843">
    <property type="entry name" value="ER"/>
</dbReference>
<dbReference type="SUPFAM" id="SSF51735">
    <property type="entry name" value="NAD(P)-binding Rossmann-fold domains"/>
    <property type="match status" value="1"/>
</dbReference>
<keyword evidence="3" id="KW-1185">Reference proteome</keyword>
<dbReference type="InterPro" id="IPR013154">
    <property type="entry name" value="ADH-like_N"/>
</dbReference>
<dbReference type="PANTHER" id="PTHR11695:SF294">
    <property type="entry name" value="RETICULON-4-INTERACTING PROTEIN 1, MITOCHONDRIAL"/>
    <property type="match status" value="1"/>
</dbReference>
<dbReference type="Pfam" id="PF13602">
    <property type="entry name" value="ADH_zinc_N_2"/>
    <property type="match status" value="1"/>
</dbReference>
<dbReference type="GO" id="GO:0016491">
    <property type="term" value="F:oxidoreductase activity"/>
    <property type="evidence" value="ECO:0007669"/>
    <property type="project" value="InterPro"/>
</dbReference>
<reference evidence="2" key="1">
    <citation type="submission" date="2019-03" db="EMBL/GenBank/DDBJ databases">
        <title>Long read genome sequence of the mycoparasitic Pythium oligandrum ATCC 38472 isolated from sugarbeet rhizosphere.</title>
        <authorList>
            <person name="Gaulin E."/>
        </authorList>
    </citation>
    <scope>NUCLEOTIDE SEQUENCE</scope>
    <source>
        <strain evidence="2">ATCC 38472_TT</strain>
    </source>
</reference>
<dbReference type="Gene3D" id="3.40.50.720">
    <property type="entry name" value="NAD(P)-binding Rossmann-like Domain"/>
    <property type="match status" value="1"/>
</dbReference>
<dbReference type="PANTHER" id="PTHR11695">
    <property type="entry name" value="ALCOHOL DEHYDROGENASE RELATED"/>
    <property type="match status" value="1"/>
</dbReference>
<sequence length="332" mass="35685">MTDTVPQTFRGYVYENFGDALQEVKLRSDLKHAPLAPTLVRVKVHSTAMNPVDYKMVEFGAAMSPTRPTSENPFRLGFDVAGTVVEVGSAVQDVAPGDAVFGMSYVYFGSNGTFAQYVDVEAAHLAPKPSKMTFNEAAGVPGVGLTSYQALTTHGNVKSGQSVLILGGSTGTGLFGIQIAKALGASFVAVTTSSRNVEFMQSFGIDCLIDYTREKWWDVLEPHSIDLIYDCGVEPTAWVDGAQRVLKKATGILVTIGHGEEPVPSPIGASFKRMRVASVKQDLFSLTKLIEAGRLVTPIDSVIPFENLHDAIKKQKSNRARGKIVIEVIASA</sequence>
<evidence type="ECO:0000313" key="3">
    <source>
        <dbReference type="Proteomes" id="UP000794436"/>
    </source>
</evidence>
<dbReference type="AlphaFoldDB" id="A0A8K1CS48"/>
<dbReference type="Proteomes" id="UP000794436">
    <property type="component" value="Unassembled WGS sequence"/>
</dbReference>
<gene>
    <name evidence="2" type="ORF">Poli38472_005707</name>
</gene>
<dbReference type="InterPro" id="IPR011032">
    <property type="entry name" value="GroES-like_sf"/>
</dbReference>
<comment type="caution">
    <text evidence="2">The sequence shown here is derived from an EMBL/GenBank/DDBJ whole genome shotgun (WGS) entry which is preliminary data.</text>
</comment>
<evidence type="ECO:0000313" key="2">
    <source>
        <dbReference type="EMBL" id="TMW68239.1"/>
    </source>
</evidence>
<dbReference type="CDD" id="cd05289">
    <property type="entry name" value="MDR_like_2"/>
    <property type="match status" value="1"/>
</dbReference>
<accession>A0A8K1CS48</accession>
<name>A0A8K1CS48_PYTOL</name>
<dbReference type="Gene3D" id="3.90.180.10">
    <property type="entry name" value="Medium-chain alcohol dehydrogenases, catalytic domain"/>
    <property type="match status" value="1"/>
</dbReference>
<dbReference type="EMBL" id="SPLM01000002">
    <property type="protein sequence ID" value="TMW68239.1"/>
    <property type="molecule type" value="Genomic_DNA"/>
</dbReference>
<dbReference type="OrthoDB" id="201656at2759"/>
<dbReference type="SMART" id="SM00829">
    <property type="entry name" value="PKS_ER"/>
    <property type="match status" value="1"/>
</dbReference>
<dbReference type="Pfam" id="PF08240">
    <property type="entry name" value="ADH_N"/>
    <property type="match status" value="1"/>
</dbReference>
<organism evidence="2 3">
    <name type="scientific">Pythium oligandrum</name>
    <name type="common">Mycoparasitic fungus</name>
    <dbReference type="NCBI Taxonomy" id="41045"/>
    <lineage>
        <taxon>Eukaryota</taxon>
        <taxon>Sar</taxon>
        <taxon>Stramenopiles</taxon>
        <taxon>Oomycota</taxon>
        <taxon>Peronosporomycetes</taxon>
        <taxon>Pythiales</taxon>
        <taxon>Pythiaceae</taxon>
        <taxon>Pythium</taxon>
    </lineage>
</organism>
<dbReference type="SUPFAM" id="SSF50129">
    <property type="entry name" value="GroES-like"/>
    <property type="match status" value="1"/>
</dbReference>
<proteinExistence type="predicted"/>
<feature type="domain" description="Enoyl reductase (ER)" evidence="1">
    <location>
        <begin position="19"/>
        <end position="326"/>
    </location>
</feature>
<dbReference type="InterPro" id="IPR050700">
    <property type="entry name" value="YIM1/Zinc_Alcohol_DH_Fams"/>
</dbReference>
<evidence type="ECO:0000259" key="1">
    <source>
        <dbReference type="SMART" id="SM00829"/>
    </source>
</evidence>